<dbReference type="CDD" id="cd00054">
    <property type="entry name" value="EGF_CA"/>
    <property type="match status" value="1"/>
</dbReference>
<evidence type="ECO:0000256" key="2">
    <source>
        <dbReference type="SAM" id="Phobius"/>
    </source>
</evidence>
<evidence type="ECO:0000259" key="4">
    <source>
        <dbReference type="PROSITE" id="PS50026"/>
    </source>
</evidence>
<keyword evidence="2" id="KW-1133">Transmembrane helix</keyword>
<dbReference type="GeneID" id="111111075"/>
<accession>A0A8B8BKR9</accession>
<keyword evidence="2" id="KW-0812">Transmembrane</keyword>
<protein>
    <submittedName>
        <fullName evidence="6 7">Adhesive plaque matrix protein 2-like</fullName>
    </submittedName>
</protein>
<keyword evidence="5" id="KW-1185">Reference proteome</keyword>
<dbReference type="RefSeq" id="XP_022303490.1">
    <property type="nucleotide sequence ID" value="XM_022447782.1"/>
</dbReference>
<dbReference type="Gene3D" id="2.10.25.10">
    <property type="entry name" value="Laminin"/>
    <property type="match status" value="1"/>
</dbReference>
<dbReference type="PROSITE" id="PS00022">
    <property type="entry name" value="EGF_1"/>
    <property type="match status" value="1"/>
</dbReference>
<evidence type="ECO:0000313" key="6">
    <source>
        <dbReference type="RefSeq" id="XP_022303490.1"/>
    </source>
</evidence>
<dbReference type="PROSITE" id="PS50026">
    <property type="entry name" value="EGF_3"/>
    <property type="match status" value="1"/>
</dbReference>
<dbReference type="RefSeq" id="XP_022303546.1">
    <property type="nucleotide sequence ID" value="XM_022447838.1"/>
</dbReference>
<dbReference type="KEGG" id="cvn:111111075"/>
<dbReference type="KEGG" id="cvn:111111046"/>
<dbReference type="Proteomes" id="UP000694844">
    <property type="component" value="Chromosome 9"/>
</dbReference>
<dbReference type="SMART" id="SM00181">
    <property type="entry name" value="EGF"/>
    <property type="match status" value="2"/>
</dbReference>
<gene>
    <name evidence="7" type="primary">LOC111111075</name>
    <name evidence="6" type="synonym">LOC111111046</name>
</gene>
<evidence type="ECO:0000256" key="1">
    <source>
        <dbReference type="PROSITE-ProRule" id="PRU00076"/>
    </source>
</evidence>
<feature type="chain" id="PRO_5044666044" evidence="3">
    <location>
        <begin position="19"/>
        <end position="161"/>
    </location>
</feature>
<dbReference type="InterPro" id="IPR000742">
    <property type="entry name" value="EGF"/>
</dbReference>
<dbReference type="PROSITE" id="PS01186">
    <property type="entry name" value="EGF_2"/>
    <property type="match status" value="1"/>
</dbReference>
<sequence>MSVLQILLLLIIAVRVNSDGETFGDCTDDDACPQNATCVEVGEGDLECECEENFSPYDSPVAVEGDAMVLCTPVVCLPSDENPCSGKGECVVEFGRYVCKCYEGYYGETCEEPVTSMTSPKMTETTTRRGGYGGLLAAAGAGLFAVVLLSAGAAALTSSSG</sequence>
<keyword evidence="1" id="KW-0245">EGF-like domain</keyword>
<name>A0A8B8BKR9_CRAVI</name>
<reference evidence="6 7" key="1">
    <citation type="submission" date="2025-04" db="UniProtKB">
        <authorList>
            <consortium name="RefSeq"/>
        </authorList>
    </citation>
    <scope>IDENTIFICATION</scope>
    <source>
        <tissue evidence="6 7">Whole sample</tissue>
    </source>
</reference>
<keyword evidence="1" id="KW-1015">Disulfide bond</keyword>
<dbReference type="Pfam" id="PF00008">
    <property type="entry name" value="EGF"/>
    <property type="match status" value="1"/>
</dbReference>
<evidence type="ECO:0000313" key="7">
    <source>
        <dbReference type="RefSeq" id="XP_022303546.1"/>
    </source>
</evidence>
<feature type="disulfide bond" evidence="1">
    <location>
        <begin position="101"/>
        <end position="110"/>
    </location>
</feature>
<evidence type="ECO:0000256" key="3">
    <source>
        <dbReference type="SAM" id="SignalP"/>
    </source>
</evidence>
<feature type="transmembrane region" description="Helical" evidence="2">
    <location>
        <begin position="132"/>
        <end position="156"/>
    </location>
</feature>
<feature type="domain" description="EGF-like" evidence="4">
    <location>
        <begin position="72"/>
        <end position="111"/>
    </location>
</feature>
<dbReference type="AlphaFoldDB" id="A0A8B8BKR9"/>
<feature type="signal peptide" evidence="3">
    <location>
        <begin position="1"/>
        <end position="18"/>
    </location>
</feature>
<keyword evidence="2" id="KW-0472">Membrane</keyword>
<organism evidence="5 7">
    <name type="scientific">Crassostrea virginica</name>
    <name type="common">Eastern oyster</name>
    <dbReference type="NCBI Taxonomy" id="6565"/>
    <lineage>
        <taxon>Eukaryota</taxon>
        <taxon>Metazoa</taxon>
        <taxon>Spiralia</taxon>
        <taxon>Lophotrochozoa</taxon>
        <taxon>Mollusca</taxon>
        <taxon>Bivalvia</taxon>
        <taxon>Autobranchia</taxon>
        <taxon>Pteriomorphia</taxon>
        <taxon>Ostreida</taxon>
        <taxon>Ostreoidea</taxon>
        <taxon>Ostreidae</taxon>
        <taxon>Crassostrea</taxon>
    </lineage>
</organism>
<dbReference type="OrthoDB" id="6207526at2759"/>
<keyword evidence="3" id="KW-0732">Signal</keyword>
<evidence type="ECO:0000313" key="5">
    <source>
        <dbReference type="Proteomes" id="UP000694844"/>
    </source>
</evidence>
<dbReference type="SUPFAM" id="SSF57196">
    <property type="entry name" value="EGF/Laminin"/>
    <property type="match status" value="1"/>
</dbReference>
<comment type="caution">
    <text evidence="1">Lacks conserved residue(s) required for the propagation of feature annotation.</text>
</comment>
<proteinExistence type="predicted"/>